<dbReference type="Pfam" id="PF01299">
    <property type="entry name" value="Lamp2-like_luminal"/>
    <property type="match status" value="2"/>
</dbReference>
<feature type="signal peptide" evidence="19">
    <location>
        <begin position="1"/>
        <end position="22"/>
    </location>
</feature>
<evidence type="ECO:0000256" key="7">
    <source>
        <dbReference type="ARBA" id="ARBA00022753"/>
    </source>
</evidence>
<keyword evidence="4" id="KW-1003">Cell membrane</keyword>
<evidence type="ECO:0000256" key="14">
    <source>
        <dbReference type="ARBA" id="ARBA00023329"/>
    </source>
</evidence>
<dbReference type="PROSITE" id="PS51407">
    <property type="entry name" value="LAMP_3"/>
    <property type="match status" value="1"/>
</dbReference>
<evidence type="ECO:0000256" key="13">
    <source>
        <dbReference type="ARBA" id="ARBA00023228"/>
    </source>
</evidence>
<evidence type="ECO:0000256" key="15">
    <source>
        <dbReference type="ARBA" id="ARBA00074380"/>
    </source>
</evidence>
<evidence type="ECO:0000256" key="2">
    <source>
        <dbReference type="ARBA" id="ARBA00004530"/>
    </source>
</evidence>
<evidence type="ECO:0000256" key="17">
    <source>
        <dbReference type="SAM" id="MobiDB-lite"/>
    </source>
</evidence>
<evidence type="ECO:0000256" key="11">
    <source>
        <dbReference type="ARBA" id="ARBA00023157"/>
    </source>
</evidence>
<feature type="domain" description="Lysosome-associated membrane glycoprotein 2-like luminal" evidence="20">
    <location>
        <begin position="30"/>
        <end position="172"/>
    </location>
</feature>
<dbReference type="InterPro" id="IPR002000">
    <property type="entry name" value="Lysosome-assoc_membr_glycop"/>
</dbReference>
<proteinExistence type="inferred from homology"/>
<dbReference type="PANTHER" id="PTHR11506">
    <property type="entry name" value="LYSOSOME-ASSOCIATED MEMBRANE GLYCOPROTEIN"/>
    <property type="match status" value="1"/>
</dbReference>
<dbReference type="InterPro" id="IPR018134">
    <property type="entry name" value="LAMP_CS"/>
</dbReference>
<evidence type="ECO:0000256" key="18">
    <source>
        <dbReference type="SAM" id="Phobius"/>
    </source>
</evidence>
<evidence type="ECO:0000313" key="23">
    <source>
        <dbReference type="Proteomes" id="UP001162483"/>
    </source>
</evidence>
<evidence type="ECO:0000256" key="5">
    <source>
        <dbReference type="ARBA" id="ARBA00022692"/>
    </source>
</evidence>
<keyword evidence="14" id="KW-0968">Cytoplasmic vesicle</keyword>
<evidence type="ECO:0000256" key="4">
    <source>
        <dbReference type="ARBA" id="ARBA00022475"/>
    </source>
</evidence>
<evidence type="ECO:0000256" key="1">
    <source>
        <dbReference type="ARBA" id="ARBA00004251"/>
    </source>
</evidence>
<keyword evidence="10 16" id="KW-0472">Membrane</keyword>
<protein>
    <recommendedName>
        <fullName evidence="15">Lysosome-associated membrane glycoprotein 2</fullName>
    </recommendedName>
</protein>
<evidence type="ECO:0000256" key="8">
    <source>
        <dbReference type="ARBA" id="ARBA00022989"/>
    </source>
</evidence>
<keyword evidence="8 18" id="KW-1133">Transmembrane helix</keyword>
<dbReference type="PRINTS" id="PR00336">
    <property type="entry name" value="LYSASSOCTDMP"/>
</dbReference>
<evidence type="ECO:0000256" key="3">
    <source>
        <dbReference type="ARBA" id="ARBA00004652"/>
    </source>
</evidence>
<evidence type="ECO:0000256" key="6">
    <source>
        <dbReference type="ARBA" id="ARBA00022729"/>
    </source>
</evidence>
<reference evidence="22" key="1">
    <citation type="submission" date="2023-05" db="EMBL/GenBank/DDBJ databases">
        <authorList>
            <person name="Stuckert A."/>
        </authorList>
    </citation>
    <scope>NUCLEOTIDE SEQUENCE</scope>
</reference>
<evidence type="ECO:0000256" key="19">
    <source>
        <dbReference type="SAM" id="SignalP"/>
    </source>
</evidence>
<feature type="domain" description="Lysosome-associated membrane glycoprotein 2-like luminal" evidence="20">
    <location>
        <begin position="219"/>
        <end position="359"/>
    </location>
</feature>
<feature type="region of interest" description="Disordered" evidence="17">
    <location>
        <begin position="195"/>
        <end position="219"/>
    </location>
</feature>
<accession>A0ABN9GJ73</accession>
<dbReference type="Proteomes" id="UP001162483">
    <property type="component" value="Unassembled WGS sequence"/>
</dbReference>
<keyword evidence="6 19" id="KW-0732">Signal</keyword>
<name>A0ABN9GJ73_9NEOB</name>
<evidence type="ECO:0000259" key="20">
    <source>
        <dbReference type="Pfam" id="PF01299"/>
    </source>
</evidence>
<keyword evidence="7" id="KW-0967">Endosome</keyword>
<evidence type="ECO:0000256" key="16">
    <source>
        <dbReference type="PROSITE-ProRule" id="PRU00740"/>
    </source>
</evidence>
<evidence type="ECO:0000313" key="22">
    <source>
        <dbReference type="EMBL" id="CAI9608347.1"/>
    </source>
</evidence>
<feature type="disulfide bond" evidence="16">
    <location>
        <begin position="333"/>
        <end position="370"/>
    </location>
</feature>
<dbReference type="Gene3D" id="2.40.160.110">
    <property type="match status" value="2"/>
</dbReference>
<feature type="domain" description="Lysosome-associated membrane glycoprotein 2-like transmembrane" evidence="21">
    <location>
        <begin position="379"/>
        <end position="410"/>
    </location>
</feature>
<evidence type="ECO:0000259" key="21">
    <source>
        <dbReference type="Pfam" id="PF21222"/>
    </source>
</evidence>
<dbReference type="Pfam" id="PF21222">
    <property type="entry name" value="Lamp2_2nd"/>
    <property type="match status" value="1"/>
</dbReference>
<evidence type="ECO:0000256" key="12">
    <source>
        <dbReference type="ARBA" id="ARBA00023180"/>
    </source>
</evidence>
<evidence type="ECO:0000256" key="10">
    <source>
        <dbReference type="ARBA" id="ARBA00023136"/>
    </source>
</evidence>
<comment type="subcellular location">
    <subcellularLocation>
        <location evidence="1">Cell membrane</location>
        <topology evidence="1">Single-pass type I membrane protein</topology>
    </subcellularLocation>
    <subcellularLocation>
        <location evidence="3">Cytoplasmic vesicle</location>
        <location evidence="3">Autophagosome membrane</location>
    </subcellularLocation>
    <subcellularLocation>
        <location evidence="2">Endosome membrane</location>
        <topology evidence="2">Single-pass type I membrane protein</topology>
    </subcellularLocation>
    <subcellularLocation>
        <location evidence="16">Lysosome membrane</location>
        <topology evidence="16">Single-pass type I membrane protein</topology>
    </subcellularLocation>
</comment>
<comment type="caution">
    <text evidence="22">The sequence shown here is derived from an EMBL/GenBank/DDBJ whole genome shotgun (WGS) entry which is preliminary data.</text>
</comment>
<sequence length="412" mass="45046">MERCACYVTLCLLGLGLLETNAFEVKIKDDSNKTCIYANLRVNFTIAYNTTNGTSKSVTFVAPDNVTTEGSSCGQSDAGPLLNVHFGNGHAWSLNFTKNDKDYRGSILNFTYNISDSILFPNAKERGLLASVTNTSFFVPVPLNASYKCSHEDTVTTERVLQLYWNVTLQAYIENSTLGKDFHCSADIPSTTLSPTTNSTAIPTTATTPKPTTKPVDKPTVGNYSVSNGSETCLLASMGVQLNVSQLVEGKNVWTALNIDPHSTKSSGTCGNDTALLRLTNSPTVVEFFFFIKKKNFHLQEVNVTLINGSGFSYRTNVNLSLWEASLGNSYLCRKEQLITVSEDLYMNTFEVRVQPFSVHNSTFGTASECHLDDDSILIPIIVGAALSGLIVIIVIAYLIGRRKTYAGYQTL</sequence>
<comment type="caution">
    <text evidence="16">Lacks conserved residue(s) required for the propagation of feature annotation.</text>
</comment>
<dbReference type="EMBL" id="CATNWA010018591">
    <property type="protein sequence ID" value="CAI9608347.1"/>
    <property type="molecule type" value="Genomic_DNA"/>
</dbReference>
<feature type="transmembrane region" description="Helical" evidence="18">
    <location>
        <begin position="377"/>
        <end position="400"/>
    </location>
</feature>
<dbReference type="InterPro" id="IPR048528">
    <property type="entry name" value="Lamp2-like_luminal"/>
</dbReference>
<dbReference type="PANTHER" id="PTHR11506:SF6">
    <property type="entry name" value="LYSOSOME-ASSOCIATED MEMBRANE GLYCOPROTEIN 2"/>
    <property type="match status" value="1"/>
</dbReference>
<keyword evidence="11 16" id="KW-1015">Disulfide bond</keyword>
<keyword evidence="23" id="KW-1185">Reference proteome</keyword>
<keyword evidence="12" id="KW-0325">Glycoprotein</keyword>
<organism evidence="22 23">
    <name type="scientific">Staurois parvus</name>
    <dbReference type="NCBI Taxonomy" id="386267"/>
    <lineage>
        <taxon>Eukaryota</taxon>
        <taxon>Metazoa</taxon>
        <taxon>Chordata</taxon>
        <taxon>Craniata</taxon>
        <taxon>Vertebrata</taxon>
        <taxon>Euteleostomi</taxon>
        <taxon>Amphibia</taxon>
        <taxon>Batrachia</taxon>
        <taxon>Anura</taxon>
        <taxon>Neobatrachia</taxon>
        <taxon>Ranoidea</taxon>
        <taxon>Ranidae</taxon>
        <taxon>Staurois</taxon>
    </lineage>
</organism>
<dbReference type="InterPro" id="IPR048524">
    <property type="entry name" value="Lamp2-like_TM"/>
</dbReference>
<keyword evidence="13 16" id="KW-0458">Lysosome</keyword>
<comment type="similarity">
    <text evidence="16">Belongs to the LAMP family.</text>
</comment>
<gene>
    <name evidence="22" type="ORF">SPARVUS_LOCUS14091922</name>
</gene>
<keyword evidence="5 16" id="KW-0812">Transmembrane</keyword>
<feature type="chain" id="PRO_5045705840" description="Lysosome-associated membrane glycoprotein 2" evidence="19">
    <location>
        <begin position="23"/>
        <end position="412"/>
    </location>
</feature>
<evidence type="ECO:0000256" key="9">
    <source>
        <dbReference type="ARBA" id="ARBA00023006"/>
    </source>
</evidence>
<keyword evidence="9" id="KW-0072">Autophagy</keyword>
<dbReference type="PROSITE" id="PS00310">
    <property type="entry name" value="LAMP_1"/>
    <property type="match status" value="1"/>
</dbReference>